<dbReference type="CDD" id="cd14252">
    <property type="entry name" value="Dockerin_like"/>
    <property type="match status" value="1"/>
</dbReference>
<dbReference type="EMBL" id="FOFB01000020">
    <property type="protein sequence ID" value="SEQ95572.1"/>
    <property type="molecule type" value="Genomic_DNA"/>
</dbReference>
<dbReference type="Proteomes" id="UP000199021">
    <property type="component" value="Unassembled WGS sequence"/>
</dbReference>
<dbReference type="AlphaFoldDB" id="A0A1H9K927"/>
<evidence type="ECO:0000313" key="1">
    <source>
        <dbReference type="EMBL" id="SEQ95572.1"/>
    </source>
</evidence>
<dbReference type="InParanoid" id="A0A1H9K927"/>
<organism evidence="1 2">
    <name type="scientific">Neolewinella agarilytica</name>
    <dbReference type="NCBI Taxonomy" id="478744"/>
    <lineage>
        <taxon>Bacteria</taxon>
        <taxon>Pseudomonadati</taxon>
        <taxon>Bacteroidota</taxon>
        <taxon>Saprospiria</taxon>
        <taxon>Saprospirales</taxon>
        <taxon>Lewinellaceae</taxon>
        <taxon>Neolewinella</taxon>
    </lineage>
</organism>
<dbReference type="OrthoDB" id="9794725at2"/>
<dbReference type="SUPFAM" id="SSF49478">
    <property type="entry name" value="Cna protein B-type domain"/>
    <property type="match status" value="1"/>
</dbReference>
<feature type="non-terminal residue" evidence="1">
    <location>
        <position position="1"/>
    </location>
</feature>
<dbReference type="InterPro" id="IPR036439">
    <property type="entry name" value="Dockerin_dom_sf"/>
</dbReference>
<sequence length="624" mass="65517">HFRYIQFIKIYDEVAPTIDADEPADCFAGTSLTCTAEVELTFTALDECSDADVQIELDANYVAGAGFTADNPATLGVGVSLSNDGMGGFTINATNVPVGNHAVRVRASDGCGNFDVEIIEFCVEGDKAPTPICISQLTVTLMPDGQGGGMAAIWASDFIASDVEDCFGNVIDKYSIYTEEEAGAAGFAPAAGRLGIDLDCDDDSTVPVRVYAIDDNGSADYCAVFVLVQLFQEDLCTGTGGNLAGNIATQDNDLMEGVEVNLTGNNDMDEMVMTAANGGYSFTSLPLNADYTVEASYSPEVDLSQVKVSDVVKIGSVILGTSTFDNGYDFVAGDVDQDGSLSIFDMVAIQRVILGNDETFATGETWRFVTEEYNLTASNWATTFPEVYNVNDLAGVLSDVDFVAIEMGNVVREGGRSALNLETEDTSLEAGQTHTMILTAAEMRGFQGTIALAAGLELIDVTFEGEGGLNLNRAGEGLIGVAMHEAISLTLEVRATEAGRLSELVSLTETLVRTEGVNLNGESTGLGLAFNGSSLAPAVSALLQNTPNPVVDATTIRFELATAGPATLSIQDAAGRIVLVRQLDALAGMNRVDLTSKDLGAAGVLTYTLTAGDFSATKKMVVVR</sequence>
<keyword evidence="2" id="KW-1185">Reference proteome</keyword>
<dbReference type="RefSeq" id="WP_090170581.1">
    <property type="nucleotide sequence ID" value="NZ_FOFB01000020.1"/>
</dbReference>
<reference evidence="2" key="1">
    <citation type="submission" date="2016-10" db="EMBL/GenBank/DDBJ databases">
        <authorList>
            <person name="Varghese N."/>
            <person name="Submissions S."/>
        </authorList>
    </citation>
    <scope>NUCLEOTIDE SEQUENCE [LARGE SCALE GENOMIC DNA]</scope>
    <source>
        <strain evidence="2">DSM 24740</strain>
    </source>
</reference>
<name>A0A1H9K927_9BACT</name>
<dbReference type="InterPro" id="IPR026444">
    <property type="entry name" value="Secre_tail"/>
</dbReference>
<gene>
    <name evidence="1" type="ORF">SAMN05444359_1201</name>
</gene>
<protein>
    <submittedName>
        <fullName evidence="1">Por secretion system C-terminal sorting domain-containing protein</fullName>
    </submittedName>
</protein>
<proteinExistence type="predicted"/>
<dbReference type="Gene3D" id="1.10.1330.10">
    <property type="entry name" value="Dockerin domain"/>
    <property type="match status" value="1"/>
</dbReference>
<accession>A0A1H9K927</accession>
<evidence type="ECO:0000313" key="2">
    <source>
        <dbReference type="Proteomes" id="UP000199021"/>
    </source>
</evidence>
<dbReference type="GO" id="GO:0000272">
    <property type="term" value="P:polysaccharide catabolic process"/>
    <property type="evidence" value="ECO:0007669"/>
    <property type="project" value="InterPro"/>
</dbReference>
<dbReference type="NCBIfam" id="TIGR04183">
    <property type="entry name" value="Por_Secre_tail"/>
    <property type="match status" value="1"/>
</dbReference>
<dbReference type="STRING" id="478744.SAMN05444359_1201"/>
<dbReference type="InterPro" id="IPR018247">
    <property type="entry name" value="EF_Hand_1_Ca_BS"/>
</dbReference>
<dbReference type="PROSITE" id="PS00018">
    <property type="entry name" value="EF_HAND_1"/>
    <property type="match status" value="1"/>
</dbReference>